<feature type="region of interest" description="Disordered" evidence="1">
    <location>
        <begin position="1"/>
        <end position="31"/>
    </location>
</feature>
<proteinExistence type="predicted"/>
<dbReference type="AlphaFoldDB" id="A0A438ICH4"/>
<evidence type="ECO:0000313" key="2">
    <source>
        <dbReference type="EMBL" id="RVW94426.1"/>
    </source>
</evidence>
<evidence type="ECO:0000313" key="3">
    <source>
        <dbReference type="Proteomes" id="UP000288805"/>
    </source>
</evidence>
<gene>
    <name evidence="2" type="ORF">CK203_035681</name>
</gene>
<dbReference type="OrthoDB" id="10253954at2759"/>
<reference evidence="2 3" key="1">
    <citation type="journal article" date="2018" name="PLoS Genet.">
        <title>Population sequencing reveals clonal diversity and ancestral inbreeding in the grapevine cultivar Chardonnay.</title>
        <authorList>
            <person name="Roach M.J."/>
            <person name="Johnson D.L."/>
            <person name="Bohlmann J."/>
            <person name="van Vuuren H.J."/>
            <person name="Jones S.J."/>
            <person name="Pretorius I.S."/>
            <person name="Schmidt S.A."/>
            <person name="Borneman A.R."/>
        </authorList>
    </citation>
    <scope>NUCLEOTIDE SEQUENCE [LARGE SCALE GENOMIC DNA]</scope>
    <source>
        <strain evidence="3">cv. Chardonnay</strain>
        <tissue evidence="2">Leaf</tissue>
    </source>
</reference>
<evidence type="ECO:0000256" key="1">
    <source>
        <dbReference type="SAM" id="MobiDB-lite"/>
    </source>
</evidence>
<accession>A0A438ICH4</accession>
<comment type="caution">
    <text evidence="2">The sequence shown here is derived from an EMBL/GenBank/DDBJ whole genome shotgun (WGS) entry which is preliminary data.</text>
</comment>
<dbReference type="Proteomes" id="UP000288805">
    <property type="component" value="Unassembled WGS sequence"/>
</dbReference>
<sequence>MAAESAGKSIAVSSSRKPFDFSPDSPPRLSLTPDQFKHCSEALRFFKDKLQMPEKIRQEFAFLQAWLAA</sequence>
<dbReference type="EMBL" id="QGNW01000121">
    <property type="protein sequence ID" value="RVW94426.1"/>
    <property type="molecule type" value="Genomic_DNA"/>
</dbReference>
<protein>
    <submittedName>
        <fullName evidence="2">Uncharacterized protein</fullName>
    </submittedName>
</protein>
<name>A0A438ICH4_VITVI</name>
<organism evidence="2 3">
    <name type="scientific">Vitis vinifera</name>
    <name type="common">Grape</name>
    <dbReference type="NCBI Taxonomy" id="29760"/>
    <lineage>
        <taxon>Eukaryota</taxon>
        <taxon>Viridiplantae</taxon>
        <taxon>Streptophyta</taxon>
        <taxon>Embryophyta</taxon>
        <taxon>Tracheophyta</taxon>
        <taxon>Spermatophyta</taxon>
        <taxon>Magnoliopsida</taxon>
        <taxon>eudicotyledons</taxon>
        <taxon>Gunneridae</taxon>
        <taxon>Pentapetalae</taxon>
        <taxon>rosids</taxon>
        <taxon>Vitales</taxon>
        <taxon>Vitaceae</taxon>
        <taxon>Viteae</taxon>
        <taxon>Vitis</taxon>
    </lineage>
</organism>